<dbReference type="AlphaFoldDB" id="A0AAX6GU72"/>
<accession>A0AAX6GU72</accession>
<reference evidence="1" key="1">
    <citation type="journal article" date="2023" name="GigaByte">
        <title>Genome assembly of the bearded iris, Iris pallida Lam.</title>
        <authorList>
            <person name="Bruccoleri R.E."/>
            <person name="Oakeley E.J."/>
            <person name="Faust A.M.E."/>
            <person name="Altorfer M."/>
            <person name="Dessus-Babus S."/>
            <person name="Burckhardt D."/>
            <person name="Oertli M."/>
            <person name="Naumann U."/>
            <person name="Petersen F."/>
            <person name="Wong J."/>
        </authorList>
    </citation>
    <scope>NUCLEOTIDE SEQUENCE</scope>
    <source>
        <strain evidence="1">GSM-AAB239-AS_SAM_17_03QT</strain>
    </source>
</reference>
<dbReference type="EMBL" id="JANAVB010016260">
    <property type="protein sequence ID" value="KAJ6831877.1"/>
    <property type="molecule type" value="Genomic_DNA"/>
</dbReference>
<dbReference type="Proteomes" id="UP001140949">
    <property type="component" value="Unassembled WGS sequence"/>
</dbReference>
<proteinExistence type="predicted"/>
<gene>
    <name evidence="1" type="ORF">M6B38_346940</name>
</gene>
<reference evidence="1" key="2">
    <citation type="submission" date="2023-04" db="EMBL/GenBank/DDBJ databases">
        <authorList>
            <person name="Bruccoleri R.E."/>
            <person name="Oakeley E.J."/>
            <person name="Faust A.-M."/>
            <person name="Dessus-Babus S."/>
            <person name="Altorfer M."/>
            <person name="Burckhardt D."/>
            <person name="Oertli M."/>
            <person name="Naumann U."/>
            <person name="Petersen F."/>
            <person name="Wong J."/>
        </authorList>
    </citation>
    <scope>NUCLEOTIDE SEQUENCE</scope>
    <source>
        <strain evidence="1">GSM-AAB239-AS_SAM_17_03QT</strain>
        <tissue evidence="1">Leaf</tissue>
    </source>
</reference>
<comment type="caution">
    <text evidence="1">The sequence shown here is derived from an EMBL/GenBank/DDBJ whole genome shotgun (WGS) entry which is preliminary data.</text>
</comment>
<evidence type="ECO:0000313" key="1">
    <source>
        <dbReference type="EMBL" id="KAJ6831877.1"/>
    </source>
</evidence>
<evidence type="ECO:0000313" key="2">
    <source>
        <dbReference type="Proteomes" id="UP001140949"/>
    </source>
</evidence>
<protein>
    <submittedName>
        <fullName evidence="1">Uncharacterized protein</fullName>
    </submittedName>
</protein>
<name>A0AAX6GU72_IRIPA</name>
<keyword evidence="2" id="KW-1185">Reference proteome</keyword>
<sequence>MVPLCEIDLSPICFICLLVPSLSFRSGNSHMLDVGELRMTSISSSSRMVLKLIYLLVYFIILFEL</sequence>
<organism evidence="1 2">
    <name type="scientific">Iris pallida</name>
    <name type="common">Sweet iris</name>
    <dbReference type="NCBI Taxonomy" id="29817"/>
    <lineage>
        <taxon>Eukaryota</taxon>
        <taxon>Viridiplantae</taxon>
        <taxon>Streptophyta</taxon>
        <taxon>Embryophyta</taxon>
        <taxon>Tracheophyta</taxon>
        <taxon>Spermatophyta</taxon>
        <taxon>Magnoliopsida</taxon>
        <taxon>Liliopsida</taxon>
        <taxon>Asparagales</taxon>
        <taxon>Iridaceae</taxon>
        <taxon>Iridoideae</taxon>
        <taxon>Irideae</taxon>
        <taxon>Iris</taxon>
    </lineage>
</organism>